<evidence type="ECO:0000313" key="9">
    <source>
        <dbReference type="EMBL" id="GFO11275.1"/>
    </source>
</evidence>
<evidence type="ECO:0000256" key="2">
    <source>
        <dbReference type="ARBA" id="ARBA00004496"/>
    </source>
</evidence>
<evidence type="ECO:0000313" key="10">
    <source>
        <dbReference type="Proteomes" id="UP000735302"/>
    </source>
</evidence>
<comment type="subcellular location">
    <subcellularLocation>
        <location evidence="2">Cytoplasm</location>
    </subcellularLocation>
    <subcellularLocation>
        <location evidence="1">Nucleus</location>
    </subcellularLocation>
</comment>
<dbReference type="AlphaFoldDB" id="A0AAV4ASJ4"/>
<proteinExistence type="inferred from homology"/>
<dbReference type="InterPro" id="IPR026907">
    <property type="entry name" value="GCIP-like"/>
</dbReference>
<evidence type="ECO:0000256" key="1">
    <source>
        <dbReference type="ARBA" id="ARBA00004123"/>
    </source>
</evidence>
<keyword evidence="6" id="KW-0131">Cell cycle</keyword>
<evidence type="ECO:0000259" key="8">
    <source>
        <dbReference type="Pfam" id="PF20936"/>
    </source>
</evidence>
<keyword evidence="4" id="KW-0963">Cytoplasm</keyword>
<dbReference type="PANTHER" id="PTHR15492">
    <property type="entry name" value="CYCLIN D1-BINDING PROTEIN 1"/>
    <property type="match status" value="1"/>
</dbReference>
<comment type="similarity">
    <text evidence="3">Belongs to the CCNDBP1 family.</text>
</comment>
<evidence type="ECO:0000256" key="6">
    <source>
        <dbReference type="ARBA" id="ARBA00023306"/>
    </source>
</evidence>
<dbReference type="Pfam" id="PF13324">
    <property type="entry name" value="GCIP_N"/>
    <property type="match status" value="1"/>
</dbReference>
<feature type="domain" description="Cyclin-D1-binding protein 1-like N-terminal" evidence="7">
    <location>
        <begin position="103"/>
        <end position="240"/>
    </location>
</feature>
<dbReference type="InterPro" id="IPR049317">
    <property type="entry name" value="GCIP-like_N"/>
</dbReference>
<reference evidence="9 10" key="1">
    <citation type="journal article" date="2021" name="Elife">
        <title>Chloroplast acquisition without the gene transfer in kleptoplastic sea slugs, Plakobranchus ocellatus.</title>
        <authorList>
            <person name="Maeda T."/>
            <person name="Takahashi S."/>
            <person name="Yoshida T."/>
            <person name="Shimamura S."/>
            <person name="Takaki Y."/>
            <person name="Nagai Y."/>
            <person name="Toyoda A."/>
            <person name="Suzuki Y."/>
            <person name="Arimoto A."/>
            <person name="Ishii H."/>
            <person name="Satoh N."/>
            <person name="Nishiyama T."/>
            <person name="Hasebe M."/>
            <person name="Maruyama T."/>
            <person name="Minagawa J."/>
            <person name="Obokata J."/>
            <person name="Shigenobu S."/>
        </authorList>
    </citation>
    <scope>NUCLEOTIDE SEQUENCE [LARGE SCALE GENOMIC DNA]</scope>
</reference>
<gene>
    <name evidence="9" type="ORF">PoB_003778000</name>
</gene>
<dbReference type="InterPro" id="IPR049318">
    <property type="entry name" value="GCIP_C"/>
</dbReference>
<evidence type="ECO:0000256" key="3">
    <source>
        <dbReference type="ARBA" id="ARBA00008940"/>
    </source>
</evidence>
<dbReference type="Proteomes" id="UP000735302">
    <property type="component" value="Unassembled WGS sequence"/>
</dbReference>
<keyword evidence="10" id="KW-1185">Reference proteome</keyword>
<organism evidence="9 10">
    <name type="scientific">Plakobranchus ocellatus</name>
    <dbReference type="NCBI Taxonomy" id="259542"/>
    <lineage>
        <taxon>Eukaryota</taxon>
        <taxon>Metazoa</taxon>
        <taxon>Spiralia</taxon>
        <taxon>Lophotrochozoa</taxon>
        <taxon>Mollusca</taxon>
        <taxon>Gastropoda</taxon>
        <taxon>Heterobranchia</taxon>
        <taxon>Euthyneura</taxon>
        <taxon>Panpulmonata</taxon>
        <taxon>Sacoglossa</taxon>
        <taxon>Placobranchoidea</taxon>
        <taxon>Plakobranchidae</taxon>
        <taxon>Plakobranchus</taxon>
    </lineage>
</organism>
<dbReference type="PANTHER" id="PTHR15492:SF1">
    <property type="entry name" value="CYCLIN-D1-BINDING PROTEIN 1"/>
    <property type="match status" value="1"/>
</dbReference>
<sequence>MEQRKRTINVFDCLNADRVTQSETYQVGQYLEVFLYAENGACRSYRGIIQDCIDGEWEIRFMEKKGDAYVWPVKDDVSLVPGNGERNAPSKKSFCRETYWSSVDSIFKMLSVETTKISLAFSKEPFPSVKNTETMVTELEKRVLTLVSLYYSLPISEGSTLVSFYQKAVLQVLSCLAGFASSVSEVISSERHSDRLQWTGGVWEASGFHLPKDNKQCTLKSLAHTAELVQDALGEIQEAGETDGCAEDLSEDPDHQHDEGITWSDQDRLVVSASEGLVKTTKAILKKAQESIEKRGSIDSELAISTLDDFVSLTSTISSSVDDFICCIYAPINYTALHNNGKLLSEVNIKCLQFLRDSDLTNNQDIKWLDFLMQAVSHNLQKLEEKVQSNSDQG</sequence>
<feature type="domain" description="Cyclin-D1-binding protein 1-like C-terminal" evidence="8">
    <location>
        <begin position="255"/>
        <end position="348"/>
    </location>
</feature>
<comment type="caution">
    <text evidence="9">The sequence shown here is derived from an EMBL/GenBank/DDBJ whole genome shotgun (WGS) entry which is preliminary data.</text>
</comment>
<dbReference type="GO" id="GO:0005737">
    <property type="term" value="C:cytoplasm"/>
    <property type="evidence" value="ECO:0007669"/>
    <property type="project" value="UniProtKB-SubCell"/>
</dbReference>
<evidence type="ECO:0000259" key="7">
    <source>
        <dbReference type="Pfam" id="PF13324"/>
    </source>
</evidence>
<dbReference type="Pfam" id="PF20936">
    <property type="entry name" value="GCIP_C"/>
    <property type="match status" value="1"/>
</dbReference>
<evidence type="ECO:0000256" key="4">
    <source>
        <dbReference type="ARBA" id="ARBA00022490"/>
    </source>
</evidence>
<dbReference type="Gene3D" id="1.20.1410.10">
    <property type="entry name" value="I/LWEQ domain"/>
    <property type="match status" value="1"/>
</dbReference>
<dbReference type="GO" id="GO:0005634">
    <property type="term" value="C:nucleus"/>
    <property type="evidence" value="ECO:0007669"/>
    <property type="project" value="UniProtKB-SubCell"/>
</dbReference>
<dbReference type="EMBL" id="BLXT01004258">
    <property type="protein sequence ID" value="GFO11275.1"/>
    <property type="molecule type" value="Genomic_DNA"/>
</dbReference>
<accession>A0AAV4ASJ4</accession>
<dbReference type="Gene3D" id="1.20.1420.10">
    <property type="entry name" value="Talin, central domain"/>
    <property type="match status" value="1"/>
</dbReference>
<protein>
    <submittedName>
        <fullName evidence="9">Cyclin-d1-binding protein 1</fullName>
    </submittedName>
</protein>
<evidence type="ECO:0000256" key="5">
    <source>
        <dbReference type="ARBA" id="ARBA00023242"/>
    </source>
</evidence>
<keyword evidence="5" id="KW-0539">Nucleus</keyword>
<name>A0AAV4ASJ4_9GAST</name>